<sequence>TAKAAVPESLQAPDVEECRIQSRPAIGERSAL</sequence>
<dbReference type="AlphaFoldDB" id="A0A699XM82"/>
<organism evidence="1">
    <name type="scientific">Tanacetum cinerariifolium</name>
    <name type="common">Dalmatian daisy</name>
    <name type="synonym">Chrysanthemum cinerariifolium</name>
    <dbReference type="NCBI Taxonomy" id="118510"/>
    <lineage>
        <taxon>Eukaryota</taxon>
        <taxon>Viridiplantae</taxon>
        <taxon>Streptophyta</taxon>
        <taxon>Embryophyta</taxon>
        <taxon>Tracheophyta</taxon>
        <taxon>Spermatophyta</taxon>
        <taxon>Magnoliopsida</taxon>
        <taxon>eudicotyledons</taxon>
        <taxon>Gunneridae</taxon>
        <taxon>Pentapetalae</taxon>
        <taxon>asterids</taxon>
        <taxon>campanulids</taxon>
        <taxon>Asterales</taxon>
        <taxon>Asteraceae</taxon>
        <taxon>Asteroideae</taxon>
        <taxon>Anthemideae</taxon>
        <taxon>Anthemidinae</taxon>
        <taxon>Tanacetum</taxon>
    </lineage>
</organism>
<comment type="caution">
    <text evidence="1">The sequence shown here is derived from an EMBL/GenBank/DDBJ whole genome shotgun (WGS) entry which is preliminary data.</text>
</comment>
<name>A0A699XM82_TANCI</name>
<protein>
    <submittedName>
        <fullName evidence="1">Uncharacterized protein</fullName>
    </submittedName>
</protein>
<accession>A0A699XM82</accession>
<gene>
    <name evidence="1" type="ORF">Tci_931389</name>
</gene>
<feature type="non-terminal residue" evidence="1">
    <location>
        <position position="1"/>
    </location>
</feature>
<dbReference type="EMBL" id="BKCJ011864737">
    <property type="protein sequence ID" value="GFD59420.1"/>
    <property type="molecule type" value="Genomic_DNA"/>
</dbReference>
<evidence type="ECO:0000313" key="1">
    <source>
        <dbReference type="EMBL" id="GFD59420.1"/>
    </source>
</evidence>
<proteinExistence type="predicted"/>
<reference evidence="1" key="1">
    <citation type="journal article" date="2019" name="Sci. Rep.">
        <title>Draft genome of Tanacetum cinerariifolium, the natural source of mosquito coil.</title>
        <authorList>
            <person name="Yamashiro T."/>
            <person name="Shiraishi A."/>
            <person name="Satake H."/>
            <person name="Nakayama K."/>
        </authorList>
    </citation>
    <scope>NUCLEOTIDE SEQUENCE</scope>
</reference>